<evidence type="ECO:0000256" key="7">
    <source>
        <dbReference type="RuleBase" id="RU003934"/>
    </source>
</evidence>
<dbReference type="GO" id="GO:0019843">
    <property type="term" value="F:rRNA binding"/>
    <property type="evidence" value="ECO:0007669"/>
    <property type="project" value="UniProtKB-UniRule"/>
</dbReference>
<dbReference type="InterPro" id="IPR012678">
    <property type="entry name" value="Ribosomal_uL23/eL15/eS24_sf"/>
</dbReference>
<dbReference type="Gene3D" id="3.30.70.330">
    <property type="match status" value="1"/>
</dbReference>
<dbReference type="GO" id="GO:0006412">
    <property type="term" value="P:translation"/>
    <property type="evidence" value="ECO:0007669"/>
    <property type="project" value="UniProtKB-UniRule"/>
</dbReference>
<dbReference type="GO" id="GO:0005840">
    <property type="term" value="C:ribosome"/>
    <property type="evidence" value="ECO:0007669"/>
    <property type="project" value="UniProtKB-KW"/>
</dbReference>
<dbReference type="InterPro" id="IPR013025">
    <property type="entry name" value="Ribosomal_uL23-like"/>
</dbReference>
<reference evidence="8" key="1">
    <citation type="journal article" date="2021" name="Environ. Microbiol.">
        <title>Genomic characterization of three novel Desulfobacterota classes expand the metabolic and phylogenetic diversity of the phylum.</title>
        <authorList>
            <person name="Murphy C.L."/>
            <person name="Biggerstaff J."/>
            <person name="Eichhorn A."/>
            <person name="Ewing E."/>
            <person name="Shahan R."/>
            <person name="Soriano D."/>
            <person name="Stewart S."/>
            <person name="VanMol K."/>
            <person name="Walker R."/>
            <person name="Walters P."/>
            <person name="Elshahed M.S."/>
            <person name="Youssef N.H."/>
        </authorList>
    </citation>
    <scope>NUCLEOTIDE SEQUENCE</scope>
    <source>
        <strain evidence="8">Zod_Metabat.24</strain>
    </source>
</reference>
<keyword evidence="2 6" id="KW-0699">rRNA-binding</keyword>
<reference evidence="8" key="2">
    <citation type="submission" date="2021-01" db="EMBL/GenBank/DDBJ databases">
        <authorList>
            <person name="Hahn C.R."/>
            <person name="Youssef N.H."/>
            <person name="Elshahed M."/>
        </authorList>
    </citation>
    <scope>NUCLEOTIDE SEQUENCE</scope>
    <source>
        <strain evidence="8">Zod_Metabat.24</strain>
    </source>
</reference>
<keyword evidence="4 6" id="KW-0689">Ribosomal protein</keyword>
<dbReference type="GO" id="GO:0003735">
    <property type="term" value="F:structural constituent of ribosome"/>
    <property type="evidence" value="ECO:0007669"/>
    <property type="project" value="InterPro"/>
</dbReference>
<evidence type="ECO:0000313" key="9">
    <source>
        <dbReference type="Proteomes" id="UP000809273"/>
    </source>
</evidence>
<comment type="similarity">
    <text evidence="1 6 7">Belongs to the universal ribosomal protein uL23 family.</text>
</comment>
<dbReference type="NCBIfam" id="NF004363">
    <property type="entry name" value="PRK05738.2-4"/>
    <property type="match status" value="1"/>
</dbReference>
<comment type="subunit">
    <text evidence="6">Part of the 50S ribosomal subunit. Contacts protein L29, and trigger factor when it is bound to the ribosome.</text>
</comment>
<organism evidence="8 9">
    <name type="scientific">Candidatus Zymogenus saltonus</name>
    <dbReference type="NCBI Taxonomy" id="2844893"/>
    <lineage>
        <taxon>Bacteria</taxon>
        <taxon>Deltaproteobacteria</taxon>
        <taxon>Candidatus Zymogenia</taxon>
        <taxon>Candidatus Zymogeniales</taxon>
        <taxon>Candidatus Zymogenaceae</taxon>
        <taxon>Candidatus Zymogenus</taxon>
    </lineage>
</organism>
<dbReference type="PROSITE" id="PS00050">
    <property type="entry name" value="RIBOSOMAL_L23"/>
    <property type="match status" value="1"/>
</dbReference>
<dbReference type="InterPro" id="IPR012677">
    <property type="entry name" value="Nucleotide-bd_a/b_plait_sf"/>
</dbReference>
<dbReference type="AlphaFoldDB" id="A0A9D8PQ30"/>
<dbReference type="Pfam" id="PF00276">
    <property type="entry name" value="Ribosomal_L23"/>
    <property type="match status" value="1"/>
</dbReference>
<evidence type="ECO:0000256" key="2">
    <source>
        <dbReference type="ARBA" id="ARBA00022730"/>
    </source>
</evidence>
<dbReference type="SUPFAM" id="SSF54189">
    <property type="entry name" value="Ribosomal proteins S24e, L23 and L15e"/>
    <property type="match status" value="1"/>
</dbReference>
<dbReference type="InterPro" id="IPR001014">
    <property type="entry name" value="Ribosomal_uL23_CS"/>
</dbReference>
<sequence length="96" mass="11254">MKEYYDILLEPIITEKSNVQKEIAQQVTFKVPVWASKIQVREAVEKVFKKKVVNVRTVMLKGKVKRFGRSQGKRPDWKKAIVKLKPGEYIEFFEGV</sequence>
<keyword evidence="5 6" id="KW-0687">Ribonucleoprotein</keyword>
<dbReference type="GO" id="GO:1990904">
    <property type="term" value="C:ribonucleoprotein complex"/>
    <property type="evidence" value="ECO:0007669"/>
    <property type="project" value="UniProtKB-KW"/>
</dbReference>
<comment type="function">
    <text evidence="6">One of the early assembly proteins it binds 23S rRNA. One of the proteins that surrounds the polypeptide exit tunnel on the outside of the ribosome. Forms the main docking site for trigger factor binding to the ribosome.</text>
</comment>
<protein>
    <recommendedName>
        <fullName evidence="6">Large ribosomal subunit protein uL23</fullName>
    </recommendedName>
</protein>
<evidence type="ECO:0000256" key="6">
    <source>
        <dbReference type="HAMAP-Rule" id="MF_01369"/>
    </source>
</evidence>
<dbReference type="Proteomes" id="UP000809273">
    <property type="component" value="Unassembled WGS sequence"/>
</dbReference>
<proteinExistence type="inferred from homology"/>
<dbReference type="NCBIfam" id="NF004366">
    <property type="entry name" value="PRK05738.3-2"/>
    <property type="match status" value="1"/>
</dbReference>
<comment type="caution">
    <text evidence="8">The sequence shown here is derived from an EMBL/GenBank/DDBJ whole genome shotgun (WGS) entry which is preliminary data.</text>
</comment>
<dbReference type="FunFam" id="3.30.70.330:FF:000001">
    <property type="entry name" value="50S ribosomal protein L23"/>
    <property type="match status" value="1"/>
</dbReference>
<dbReference type="EMBL" id="JAFGIX010000049">
    <property type="protein sequence ID" value="MBN1573425.1"/>
    <property type="molecule type" value="Genomic_DNA"/>
</dbReference>
<evidence type="ECO:0000256" key="4">
    <source>
        <dbReference type="ARBA" id="ARBA00022980"/>
    </source>
</evidence>
<dbReference type="HAMAP" id="MF_01369_B">
    <property type="entry name" value="Ribosomal_uL23_B"/>
    <property type="match status" value="1"/>
</dbReference>
<name>A0A9D8PQ30_9DELT</name>
<evidence type="ECO:0000256" key="5">
    <source>
        <dbReference type="ARBA" id="ARBA00023274"/>
    </source>
</evidence>
<gene>
    <name evidence="6" type="primary">rplW</name>
    <name evidence="8" type="ORF">JW984_09555</name>
</gene>
<evidence type="ECO:0000256" key="1">
    <source>
        <dbReference type="ARBA" id="ARBA00006700"/>
    </source>
</evidence>
<evidence type="ECO:0000313" key="8">
    <source>
        <dbReference type="EMBL" id="MBN1573425.1"/>
    </source>
</evidence>
<keyword evidence="3 6" id="KW-0694">RNA-binding</keyword>
<dbReference type="NCBIfam" id="NF004359">
    <property type="entry name" value="PRK05738.1-3"/>
    <property type="match status" value="1"/>
</dbReference>
<accession>A0A9D8PQ30</accession>
<evidence type="ECO:0000256" key="3">
    <source>
        <dbReference type="ARBA" id="ARBA00022884"/>
    </source>
</evidence>